<dbReference type="AlphaFoldDB" id="A0A0N5AFC2"/>
<dbReference type="STRING" id="451379.A0A0N5AFC2"/>
<feature type="domain" description="DUF7808" evidence="1">
    <location>
        <begin position="7"/>
        <end position="138"/>
    </location>
</feature>
<proteinExistence type="predicted"/>
<dbReference type="InterPro" id="IPR056710">
    <property type="entry name" value="DUF7808"/>
</dbReference>
<evidence type="ECO:0000259" key="1">
    <source>
        <dbReference type="Pfam" id="PF25096"/>
    </source>
</evidence>
<dbReference type="PANTHER" id="PTHR34493">
    <property type="entry name" value="PROTEIN CBG13422-RELATED"/>
    <property type="match status" value="1"/>
</dbReference>
<evidence type="ECO:0000313" key="3">
    <source>
        <dbReference type="WBParaSite" id="SMUV_0000297001-mRNA-1"/>
    </source>
</evidence>
<sequence>MHIAKRYLEFRQLICAPNNGTTKAEKSSCYLVIKDTEDETPGRRAPLGDGCFSEFHGKEERVYCDLVCPNAHTVFHAKSISNRACFKFYTYQIEKRGDDFYVWRSGKCLETPQVFDFGCKFDNPFNTQFPNDEAIFDRLRARKA</sequence>
<dbReference type="WBParaSite" id="SMUV_0000297001-mRNA-1">
    <property type="protein sequence ID" value="SMUV_0000297001-mRNA-1"/>
    <property type="gene ID" value="SMUV_0000297001"/>
</dbReference>
<keyword evidence="2" id="KW-1185">Reference proteome</keyword>
<dbReference type="Pfam" id="PF25096">
    <property type="entry name" value="DUF7808"/>
    <property type="match status" value="1"/>
</dbReference>
<evidence type="ECO:0000313" key="2">
    <source>
        <dbReference type="Proteomes" id="UP000046393"/>
    </source>
</evidence>
<organism evidence="2 3">
    <name type="scientific">Syphacia muris</name>
    <dbReference type="NCBI Taxonomy" id="451379"/>
    <lineage>
        <taxon>Eukaryota</taxon>
        <taxon>Metazoa</taxon>
        <taxon>Ecdysozoa</taxon>
        <taxon>Nematoda</taxon>
        <taxon>Chromadorea</taxon>
        <taxon>Rhabditida</taxon>
        <taxon>Spirurina</taxon>
        <taxon>Oxyuridomorpha</taxon>
        <taxon>Oxyuroidea</taxon>
        <taxon>Oxyuridae</taxon>
        <taxon>Syphacia</taxon>
    </lineage>
</organism>
<name>A0A0N5AFC2_9BILA</name>
<protein>
    <recommendedName>
        <fullName evidence="1">DUF7808 domain-containing protein</fullName>
    </recommendedName>
</protein>
<reference evidence="3" key="1">
    <citation type="submission" date="2017-02" db="UniProtKB">
        <authorList>
            <consortium name="WormBaseParasite"/>
        </authorList>
    </citation>
    <scope>IDENTIFICATION</scope>
</reference>
<dbReference type="PANTHER" id="PTHR34493:SF4">
    <property type="entry name" value="PROTEIN CBG13422"/>
    <property type="match status" value="1"/>
</dbReference>
<dbReference type="Proteomes" id="UP000046393">
    <property type="component" value="Unplaced"/>
</dbReference>
<accession>A0A0N5AFC2</accession>